<dbReference type="InterPro" id="IPR011990">
    <property type="entry name" value="TPR-like_helical_dom_sf"/>
</dbReference>
<accession>A0ABS4G0D4</accession>
<sequence length="201" mass="22690">MGNVIAEALVRFNKDAIMEISRGNLKEALVIFEQSLAVEEKLKLGPELPKTLVNIANIHMLMGSFESASAKAEMAIEAFMKLGCREEEEKVRLLAGRVCIRLNDLKKAYGHFNLVAEKSKASDIKGEAYLEMSGIRFTDKDYLKAQDQIGKAIAYFEHAGRKDLLKKAYLKRAEYFRSLKKEDLARLDDIRAKGLDSKMDI</sequence>
<dbReference type="SUPFAM" id="SSF48452">
    <property type="entry name" value="TPR-like"/>
    <property type="match status" value="1"/>
</dbReference>
<dbReference type="Proteomes" id="UP001519271">
    <property type="component" value="Unassembled WGS sequence"/>
</dbReference>
<reference evidence="1 2" key="1">
    <citation type="submission" date="2021-03" db="EMBL/GenBank/DDBJ databases">
        <title>Genomic Encyclopedia of Type Strains, Phase IV (KMG-IV): sequencing the most valuable type-strain genomes for metagenomic binning, comparative biology and taxonomic classification.</title>
        <authorList>
            <person name="Goeker M."/>
        </authorList>
    </citation>
    <scope>NUCLEOTIDE SEQUENCE [LARGE SCALE GENOMIC DNA]</scope>
    <source>
        <strain evidence="1 2">DSM 6139</strain>
    </source>
</reference>
<gene>
    <name evidence="1" type="ORF">J2Z34_000273</name>
</gene>
<keyword evidence="2" id="KW-1185">Reference proteome</keyword>
<comment type="caution">
    <text evidence="1">The sequence shown here is derived from an EMBL/GenBank/DDBJ whole genome shotgun (WGS) entry which is preliminary data.</text>
</comment>
<dbReference type="Gene3D" id="1.25.40.10">
    <property type="entry name" value="Tetratricopeptide repeat domain"/>
    <property type="match status" value="1"/>
</dbReference>
<evidence type="ECO:0000313" key="2">
    <source>
        <dbReference type="Proteomes" id="UP001519271"/>
    </source>
</evidence>
<organism evidence="1 2">
    <name type="scientific">Youngiibacter multivorans</name>
    <dbReference type="NCBI Taxonomy" id="937251"/>
    <lineage>
        <taxon>Bacteria</taxon>
        <taxon>Bacillati</taxon>
        <taxon>Bacillota</taxon>
        <taxon>Clostridia</taxon>
        <taxon>Eubacteriales</taxon>
        <taxon>Clostridiaceae</taxon>
        <taxon>Youngiibacter</taxon>
    </lineage>
</organism>
<proteinExistence type="predicted"/>
<dbReference type="RefSeq" id="WP_209458048.1">
    <property type="nucleotide sequence ID" value="NZ_JAGGKC010000001.1"/>
</dbReference>
<dbReference type="EMBL" id="JAGGKC010000001">
    <property type="protein sequence ID" value="MBP1917810.1"/>
    <property type="molecule type" value="Genomic_DNA"/>
</dbReference>
<protein>
    <submittedName>
        <fullName evidence="1">Tetratricopeptide (TPR) repeat protein</fullName>
    </submittedName>
</protein>
<evidence type="ECO:0000313" key="1">
    <source>
        <dbReference type="EMBL" id="MBP1917810.1"/>
    </source>
</evidence>
<name>A0ABS4G0D4_9CLOT</name>